<sequence length="103" mass="10599">MWIAQLFFTILGAGHTVLSALSIASCTATSCDYAAFAASMNAFYIGSVVLLALAGAAIVLLRHHPAVVLAPVIGIVLLVLLFALTYAAGRAALTLPLFGNRPA</sequence>
<reference evidence="2 3" key="1">
    <citation type="submission" date="2015-02" db="EMBL/GenBank/DDBJ databases">
        <title>Draft genome sequences of ten Microbacterium spp. with emphasis on heavy metal contaminated environments.</title>
        <authorList>
            <person name="Corretto E."/>
        </authorList>
    </citation>
    <scope>NUCLEOTIDE SEQUENCE [LARGE SCALE GENOMIC DNA]</scope>
    <source>
        <strain evidence="2 3">SA35</strain>
    </source>
</reference>
<dbReference type="AlphaFoldDB" id="A0A0M2HUB3"/>
<name>A0A0M2HUB3_9MICO</name>
<dbReference type="STRING" id="273678.RS84_01687"/>
<evidence type="ECO:0000256" key="1">
    <source>
        <dbReference type="SAM" id="Phobius"/>
    </source>
</evidence>
<accession>A0A0M2HUB3</accession>
<comment type="caution">
    <text evidence="2">The sequence shown here is derived from an EMBL/GenBank/DDBJ whole genome shotgun (WGS) entry which is preliminary data.</text>
</comment>
<evidence type="ECO:0000313" key="2">
    <source>
        <dbReference type="EMBL" id="KJL48058.1"/>
    </source>
</evidence>
<protein>
    <submittedName>
        <fullName evidence="2">Uncharacterized protein</fullName>
    </submittedName>
</protein>
<keyword evidence="1" id="KW-0472">Membrane</keyword>
<feature type="transmembrane region" description="Helical" evidence="1">
    <location>
        <begin position="43"/>
        <end position="61"/>
    </location>
</feature>
<organism evidence="2 3">
    <name type="scientific">Microbacterium hydrocarbonoxydans</name>
    <dbReference type="NCBI Taxonomy" id="273678"/>
    <lineage>
        <taxon>Bacteria</taxon>
        <taxon>Bacillati</taxon>
        <taxon>Actinomycetota</taxon>
        <taxon>Actinomycetes</taxon>
        <taxon>Micrococcales</taxon>
        <taxon>Microbacteriaceae</taxon>
        <taxon>Microbacterium</taxon>
    </lineage>
</organism>
<proteinExistence type="predicted"/>
<evidence type="ECO:0000313" key="3">
    <source>
        <dbReference type="Proteomes" id="UP000033900"/>
    </source>
</evidence>
<gene>
    <name evidence="2" type="ORF">RS84_01687</name>
</gene>
<dbReference type="PATRIC" id="fig|273678.4.peg.1689"/>
<dbReference type="Proteomes" id="UP000033900">
    <property type="component" value="Unassembled WGS sequence"/>
</dbReference>
<keyword evidence="1" id="KW-0812">Transmembrane</keyword>
<keyword evidence="1" id="KW-1133">Transmembrane helix</keyword>
<feature type="transmembrane region" description="Helical" evidence="1">
    <location>
        <begin position="68"/>
        <end position="88"/>
    </location>
</feature>
<dbReference type="EMBL" id="JYJB01000008">
    <property type="protein sequence ID" value="KJL48058.1"/>
    <property type="molecule type" value="Genomic_DNA"/>
</dbReference>
<keyword evidence="3" id="KW-1185">Reference proteome</keyword>